<comment type="caution">
    <text evidence="2">The sequence shown here is derived from an EMBL/GenBank/DDBJ whole genome shotgun (WGS) entry which is preliminary data.</text>
</comment>
<dbReference type="AlphaFoldDB" id="A0AAE0M3M0"/>
<keyword evidence="3" id="KW-1185">Reference proteome</keyword>
<sequence>MDSMTVSIAASGPSAWLFYVVASVGPKGSHRPLAVTFGEHADGAREDDTMRGSNLLRICQQIIAILSDPDNRLAIRGEMRLAEEFYRSQPRIERTEVPDLTRLIEGLGLNQLEGRTGIDGDIDGPERGWDRSHREFPFISTCLLLGAGYDPSTGVTYSVRTEPLGTAYCDDDTGHGMVVLDISDLDNIRYGIVGFFVHLMIDVDARFEDRDGDYDPVEDILPEEEPMRVIEDDRPREPLSASGYMDKFHYRDPDHVAQTLERRSLVDTRALDYIWPDDDAPDWDLESKPDLANTDTAEPRHDSTRPLSDQTIITLIESTQEKPEIFYDMSVFNHVRLIPSFAASLLRLMEAYPDRLGPGRSAGRLLNIAYAGRKHLDWTPYRYLSANGIAAALRAPGLQGTKSFVFRLGPKCGNTAELALALPRLVELQQLCVLQDPTRTEDEPSAKLFAQLSAEAAQDSFVRRLLQIPRLVFSGAHSAALRKAFWLPTTTFDYQQPICAFPVQQMFVRHQLATPTRKFWPNYFYLGDMPLSPERFAAGFLRFLRTINDDENLFTIASAPPDLESMSAHRASVSNLPAEVFSIPLRPQRGECWSKARDLVPGGWTVLVSQERHHDAEAAVLNAKDHRGRPTEARFIKYAFVRARAHVRFSQLPPHEVRGELGLSTDNIDIVCGLDEFLRATAPEGVVVDSALVKRRLDELVRDLVEHPAFEPARRVGQAKLDPGMEWLSVLGEQEACDMLRDFFEDAAFVRRNLRLAMEKDPNGTCQRQSPPPCLHLPPYHADSVSG</sequence>
<feature type="region of interest" description="Disordered" evidence="1">
    <location>
        <begin position="761"/>
        <end position="787"/>
    </location>
</feature>
<evidence type="ECO:0000313" key="2">
    <source>
        <dbReference type="EMBL" id="KAK3317463.1"/>
    </source>
</evidence>
<evidence type="ECO:0000313" key="3">
    <source>
        <dbReference type="Proteomes" id="UP001286456"/>
    </source>
</evidence>
<protein>
    <submittedName>
        <fullName evidence="2">Uncharacterized protein</fullName>
    </submittedName>
</protein>
<reference evidence="2" key="1">
    <citation type="journal article" date="2023" name="Mol. Phylogenet. Evol.">
        <title>Genome-scale phylogeny and comparative genomics of the fungal order Sordariales.</title>
        <authorList>
            <person name="Hensen N."/>
            <person name="Bonometti L."/>
            <person name="Westerberg I."/>
            <person name="Brannstrom I.O."/>
            <person name="Guillou S."/>
            <person name="Cros-Aarteil S."/>
            <person name="Calhoun S."/>
            <person name="Haridas S."/>
            <person name="Kuo A."/>
            <person name="Mondo S."/>
            <person name="Pangilinan J."/>
            <person name="Riley R."/>
            <person name="LaButti K."/>
            <person name="Andreopoulos B."/>
            <person name="Lipzen A."/>
            <person name="Chen C."/>
            <person name="Yan M."/>
            <person name="Daum C."/>
            <person name="Ng V."/>
            <person name="Clum A."/>
            <person name="Steindorff A."/>
            <person name="Ohm R.A."/>
            <person name="Martin F."/>
            <person name="Silar P."/>
            <person name="Natvig D.O."/>
            <person name="Lalanne C."/>
            <person name="Gautier V."/>
            <person name="Ament-Velasquez S.L."/>
            <person name="Kruys A."/>
            <person name="Hutchinson M.I."/>
            <person name="Powell A.J."/>
            <person name="Barry K."/>
            <person name="Miller A.N."/>
            <person name="Grigoriev I.V."/>
            <person name="Debuchy R."/>
            <person name="Gladieux P."/>
            <person name="Hiltunen Thoren M."/>
            <person name="Johannesson H."/>
        </authorList>
    </citation>
    <scope>NUCLEOTIDE SEQUENCE</scope>
    <source>
        <strain evidence="2">SMH4131-1</strain>
    </source>
</reference>
<proteinExistence type="predicted"/>
<organism evidence="2 3">
    <name type="scientific">Cercophora scortea</name>
    <dbReference type="NCBI Taxonomy" id="314031"/>
    <lineage>
        <taxon>Eukaryota</taxon>
        <taxon>Fungi</taxon>
        <taxon>Dikarya</taxon>
        <taxon>Ascomycota</taxon>
        <taxon>Pezizomycotina</taxon>
        <taxon>Sordariomycetes</taxon>
        <taxon>Sordariomycetidae</taxon>
        <taxon>Sordariales</taxon>
        <taxon>Lasiosphaeriaceae</taxon>
        <taxon>Cercophora</taxon>
    </lineage>
</organism>
<evidence type="ECO:0000256" key="1">
    <source>
        <dbReference type="SAM" id="MobiDB-lite"/>
    </source>
</evidence>
<dbReference type="Proteomes" id="UP001286456">
    <property type="component" value="Unassembled WGS sequence"/>
</dbReference>
<gene>
    <name evidence="2" type="ORF">B0T19DRAFT_292510</name>
</gene>
<name>A0AAE0M3M0_9PEZI</name>
<dbReference type="EMBL" id="JAUEPO010000007">
    <property type="protein sequence ID" value="KAK3317463.1"/>
    <property type="molecule type" value="Genomic_DNA"/>
</dbReference>
<reference evidence="2" key="2">
    <citation type="submission" date="2023-06" db="EMBL/GenBank/DDBJ databases">
        <authorList>
            <consortium name="Lawrence Berkeley National Laboratory"/>
            <person name="Haridas S."/>
            <person name="Hensen N."/>
            <person name="Bonometti L."/>
            <person name="Westerberg I."/>
            <person name="Brannstrom I.O."/>
            <person name="Guillou S."/>
            <person name="Cros-Aarteil S."/>
            <person name="Calhoun S."/>
            <person name="Kuo A."/>
            <person name="Mondo S."/>
            <person name="Pangilinan J."/>
            <person name="Riley R."/>
            <person name="Labutti K."/>
            <person name="Andreopoulos B."/>
            <person name="Lipzen A."/>
            <person name="Chen C."/>
            <person name="Yanf M."/>
            <person name="Daum C."/>
            <person name="Ng V."/>
            <person name="Clum A."/>
            <person name="Steindorff A."/>
            <person name="Ohm R."/>
            <person name="Martin F."/>
            <person name="Silar P."/>
            <person name="Natvig D."/>
            <person name="Lalanne C."/>
            <person name="Gautier V."/>
            <person name="Ament-Velasquez S.L."/>
            <person name="Kruys A."/>
            <person name="Hutchinson M.I."/>
            <person name="Powell A.J."/>
            <person name="Barry K."/>
            <person name="Miller A.N."/>
            <person name="Grigoriev I.V."/>
            <person name="Debuchy R."/>
            <person name="Gladieux P."/>
            <person name="Thoren M.H."/>
            <person name="Johannesson H."/>
        </authorList>
    </citation>
    <scope>NUCLEOTIDE SEQUENCE</scope>
    <source>
        <strain evidence="2">SMH4131-1</strain>
    </source>
</reference>
<feature type="region of interest" description="Disordered" evidence="1">
    <location>
        <begin position="285"/>
        <end position="305"/>
    </location>
</feature>
<accession>A0AAE0M3M0</accession>